<feature type="region of interest" description="Disordered" evidence="1">
    <location>
        <begin position="1"/>
        <end position="33"/>
    </location>
</feature>
<proteinExistence type="predicted"/>
<gene>
    <name evidence="2" type="ORF">EVOR1521_LOCUS18011</name>
</gene>
<evidence type="ECO:0000313" key="3">
    <source>
        <dbReference type="Proteomes" id="UP001178507"/>
    </source>
</evidence>
<dbReference type="Proteomes" id="UP001178507">
    <property type="component" value="Unassembled WGS sequence"/>
</dbReference>
<keyword evidence="3" id="KW-1185">Reference proteome</keyword>
<feature type="compositionally biased region" description="Basic and acidic residues" evidence="1">
    <location>
        <begin position="22"/>
        <end position="33"/>
    </location>
</feature>
<evidence type="ECO:0000313" key="2">
    <source>
        <dbReference type="EMBL" id="CAJ1393068.1"/>
    </source>
</evidence>
<accession>A0AA36ISB8</accession>
<name>A0AA36ISB8_9DINO</name>
<protein>
    <submittedName>
        <fullName evidence="2">Uncharacterized protein</fullName>
    </submittedName>
</protein>
<dbReference type="EMBL" id="CAUJNA010002469">
    <property type="protein sequence ID" value="CAJ1393068.1"/>
    <property type="molecule type" value="Genomic_DNA"/>
</dbReference>
<organism evidence="2 3">
    <name type="scientific">Effrenium voratum</name>
    <dbReference type="NCBI Taxonomy" id="2562239"/>
    <lineage>
        <taxon>Eukaryota</taxon>
        <taxon>Sar</taxon>
        <taxon>Alveolata</taxon>
        <taxon>Dinophyceae</taxon>
        <taxon>Suessiales</taxon>
        <taxon>Symbiodiniaceae</taxon>
        <taxon>Effrenium</taxon>
    </lineage>
</organism>
<evidence type="ECO:0000256" key="1">
    <source>
        <dbReference type="SAM" id="MobiDB-lite"/>
    </source>
</evidence>
<sequence>MGPQHRSRAYFAKDLPNRPAGRPREMRLGRSEPFLRRFSPDHCEAPAACPNPASRHIARWRGFQEGQRRSAEAPEGTELEVKRPVILSASALGYELEKPSRAAKYHGFSERVPVEEVECPKTSWRTTYQDALPDAGAPPERAAKYAYFSERMPVEEPANRRRQKTSYQEILSREPR</sequence>
<dbReference type="AlphaFoldDB" id="A0AA36ISB8"/>
<feature type="region of interest" description="Disordered" evidence="1">
    <location>
        <begin position="155"/>
        <end position="176"/>
    </location>
</feature>
<comment type="caution">
    <text evidence="2">The sequence shown here is derived from an EMBL/GenBank/DDBJ whole genome shotgun (WGS) entry which is preliminary data.</text>
</comment>
<reference evidence="2" key="1">
    <citation type="submission" date="2023-08" db="EMBL/GenBank/DDBJ databases">
        <authorList>
            <person name="Chen Y."/>
            <person name="Shah S."/>
            <person name="Dougan E. K."/>
            <person name="Thang M."/>
            <person name="Chan C."/>
        </authorList>
    </citation>
    <scope>NUCLEOTIDE SEQUENCE</scope>
</reference>